<evidence type="ECO:0000313" key="2">
    <source>
        <dbReference type="EMBL" id="MBB4566425.1"/>
    </source>
</evidence>
<gene>
    <name evidence="2" type="ORF">GGE60_000513</name>
</gene>
<name>A0A7W6ZQF7_9HYPH</name>
<dbReference type="RefSeq" id="WP_028754610.1">
    <property type="nucleotide sequence ID" value="NZ_JACIIG010000001.1"/>
</dbReference>
<dbReference type="PANTHER" id="PTHR47756:SF2">
    <property type="entry name" value="BLL6612 PROTEIN"/>
    <property type="match status" value="1"/>
</dbReference>
<comment type="caution">
    <text evidence="2">The sequence shown here is derived from an EMBL/GenBank/DDBJ whole genome shotgun (WGS) entry which is preliminary data.</text>
</comment>
<dbReference type="Proteomes" id="UP000543836">
    <property type="component" value="Unassembled WGS sequence"/>
</dbReference>
<dbReference type="InterPro" id="IPR046531">
    <property type="entry name" value="DUF6596"/>
</dbReference>
<accession>A0A7W6ZQF7</accession>
<dbReference type="AlphaFoldDB" id="A0A7W6ZQF7"/>
<dbReference type="GO" id="GO:0006352">
    <property type="term" value="P:DNA-templated transcription initiation"/>
    <property type="evidence" value="ECO:0007669"/>
    <property type="project" value="InterPro"/>
</dbReference>
<dbReference type="OrthoDB" id="9780299at2"/>
<dbReference type="GO" id="GO:0003700">
    <property type="term" value="F:DNA-binding transcription factor activity"/>
    <property type="evidence" value="ECO:0007669"/>
    <property type="project" value="InterPro"/>
</dbReference>
<reference evidence="2 3" key="1">
    <citation type="submission" date="2020-08" db="EMBL/GenBank/DDBJ databases">
        <title>Genomic Encyclopedia of Type Strains, Phase IV (KMG-V): Genome sequencing to study the core and pangenomes of soil and plant-associated prokaryotes.</title>
        <authorList>
            <person name="Whitman W."/>
        </authorList>
    </citation>
    <scope>NUCLEOTIDE SEQUENCE [LARGE SCALE GENOMIC DNA]</scope>
    <source>
        <strain evidence="2 3">SEMIA 492</strain>
    </source>
</reference>
<sequence>MVTNHDVGRATERVARQSYGKLIAFLAARSGDVPAAEDALSDALAAALNAWPERGIPDNPEAWLLVAARRNLYGAARHANVKAAARETITLAFEEAEERMNADAPAFPDERLKLLFTCTHPAIDRSVHTPLMLQTVLGVDARTIAQAFIVSPETMSQRLVRAKTKIREAHIPFSVPDRSLLPERLTGVLSAIYAAYGLGWDGLDGEDGKRNSLADEAIWLGRALLATMPQEPEAIGLLSLMLYCEARRAARRDADGRYVPLAEQDTARWNAIMMAEADGLLRQAGAFDHFGPFQCQGAIQSVHCERRRSGVTDWMALAKLYEALVLMKPTVGARVSQAAVVGQALGLAAGLQKLNQLAERDILSYQPYWAVRAHLLAEAGETESAAAAYRTAIGLSDSSAVREFLQARLDTILSDGN</sequence>
<dbReference type="EMBL" id="JACIIG010000001">
    <property type="protein sequence ID" value="MBB4566425.1"/>
    <property type="molecule type" value="Genomic_DNA"/>
</dbReference>
<keyword evidence="3" id="KW-1185">Reference proteome</keyword>
<evidence type="ECO:0000313" key="3">
    <source>
        <dbReference type="Proteomes" id="UP000543836"/>
    </source>
</evidence>
<feature type="domain" description="DUF6596" evidence="1">
    <location>
        <begin position="184"/>
        <end position="284"/>
    </location>
</feature>
<proteinExistence type="predicted"/>
<evidence type="ECO:0000259" key="1">
    <source>
        <dbReference type="Pfam" id="PF20239"/>
    </source>
</evidence>
<protein>
    <submittedName>
        <fullName evidence="2">RNA polymerase sigma-70 factor (ECF subfamily)</fullName>
    </submittedName>
</protein>
<dbReference type="PANTHER" id="PTHR47756">
    <property type="entry name" value="BLL6612 PROTEIN-RELATED"/>
    <property type="match status" value="1"/>
</dbReference>
<organism evidence="2 3">
    <name type="scientific">Rhizobium leucaenae</name>
    <dbReference type="NCBI Taxonomy" id="29450"/>
    <lineage>
        <taxon>Bacteria</taxon>
        <taxon>Pseudomonadati</taxon>
        <taxon>Pseudomonadota</taxon>
        <taxon>Alphaproteobacteria</taxon>
        <taxon>Hyphomicrobiales</taxon>
        <taxon>Rhizobiaceae</taxon>
        <taxon>Rhizobium/Agrobacterium group</taxon>
        <taxon>Rhizobium</taxon>
    </lineage>
</organism>
<dbReference type="InterPro" id="IPR013325">
    <property type="entry name" value="RNA_pol_sigma_r2"/>
</dbReference>
<dbReference type="Pfam" id="PF20239">
    <property type="entry name" value="DUF6596"/>
    <property type="match status" value="1"/>
</dbReference>
<dbReference type="Gene3D" id="1.10.1740.10">
    <property type="match status" value="1"/>
</dbReference>
<dbReference type="SUPFAM" id="SSF88946">
    <property type="entry name" value="Sigma2 domain of RNA polymerase sigma factors"/>
    <property type="match status" value="1"/>
</dbReference>